<dbReference type="EC" id="2.7.7.49" evidence="1"/>
<dbReference type="Gene3D" id="3.10.20.370">
    <property type="match status" value="1"/>
</dbReference>
<keyword evidence="5" id="KW-0255">Endonuclease</keyword>
<dbReference type="InterPro" id="IPR043502">
    <property type="entry name" value="DNA/RNA_pol_sf"/>
</dbReference>
<dbReference type="Pfam" id="PF00665">
    <property type="entry name" value="rve"/>
    <property type="match status" value="1"/>
</dbReference>
<keyword evidence="3" id="KW-0548">Nucleotidyltransferase</keyword>
<evidence type="ECO:0000256" key="7">
    <source>
        <dbReference type="ARBA" id="ARBA00022918"/>
    </source>
</evidence>
<keyword evidence="4" id="KW-0540">Nuclease</keyword>
<dbReference type="PANTHER" id="PTHR37984">
    <property type="entry name" value="PROTEIN CBG26694"/>
    <property type="match status" value="1"/>
</dbReference>
<dbReference type="GO" id="GO:0015074">
    <property type="term" value="P:DNA integration"/>
    <property type="evidence" value="ECO:0007669"/>
    <property type="project" value="InterPro"/>
</dbReference>
<keyword evidence="7" id="KW-0695">RNA-directed DNA polymerase</keyword>
<comment type="caution">
    <text evidence="9">The sequence shown here is derived from an EMBL/GenBank/DDBJ whole genome shotgun (WGS) entry which is preliminary data.</text>
</comment>
<dbReference type="InterPro" id="IPR041588">
    <property type="entry name" value="Integrase_H2C2"/>
</dbReference>
<accession>A0AAV1M1P4</accession>
<evidence type="ECO:0000256" key="5">
    <source>
        <dbReference type="ARBA" id="ARBA00022759"/>
    </source>
</evidence>
<dbReference type="InterPro" id="IPR036397">
    <property type="entry name" value="RNaseH_sf"/>
</dbReference>
<organism evidence="9 10">
    <name type="scientific">Parnassius mnemosyne</name>
    <name type="common">clouded apollo</name>
    <dbReference type="NCBI Taxonomy" id="213953"/>
    <lineage>
        <taxon>Eukaryota</taxon>
        <taxon>Metazoa</taxon>
        <taxon>Ecdysozoa</taxon>
        <taxon>Arthropoda</taxon>
        <taxon>Hexapoda</taxon>
        <taxon>Insecta</taxon>
        <taxon>Pterygota</taxon>
        <taxon>Neoptera</taxon>
        <taxon>Endopterygota</taxon>
        <taxon>Lepidoptera</taxon>
        <taxon>Glossata</taxon>
        <taxon>Ditrysia</taxon>
        <taxon>Papilionoidea</taxon>
        <taxon>Papilionidae</taxon>
        <taxon>Parnassiinae</taxon>
        <taxon>Parnassini</taxon>
        <taxon>Parnassius</taxon>
        <taxon>Driopa</taxon>
    </lineage>
</organism>
<gene>
    <name evidence="9" type="ORF">PARMNEM_LOCUS19003</name>
</gene>
<dbReference type="FunFam" id="3.10.20.370:FF:000001">
    <property type="entry name" value="Retrovirus-related Pol polyprotein from transposon 17.6-like protein"/>
    <property type="match status" value="1"/>
</dbReference>
<evidence type="ECO:0000256" key="6">
    <source>
        <dbReference type="ARBA" id="ARBA00022801"/>
    </source>
</evidence>
<dbReference type="FunFam" id="1.10.340.70:FF:000001">
    <property type="entry name" value="Retrovirus-related Pol polyprotein from transposon gypsy-like Protein"/>
    <property type="match status" value="1"/>
</dbReference>
<dbReference type="GO" id="GO:0003676">
    <property type="term" value="F:nucleic acid binding"/>
    <property type="evidence" value="ECO:0007669"/>
    <property type="project" value="InterPro"/>
</dbReference>
<proteinExistence type="predicted"/>
<dbReference type="PROSITE" id="PS50994">
    <property type="entry name" value="INTEGRASE"/>
    <property type="match status" value="1"/>
</dbReference>
<dbReference type="InterPro" id="IPR001584">
    <property type="entry name" value="Integrase_cat-core"/>
</dbReference>
<feature type="domain" description="Integrase catalytic" evidence="8">
    <location>
        <begin position="316"/>
        <end position="474"/>
    </location>
</feature>
<dbReference type="CDD" id="cd09274">
    <property type="entry name" value="RNase_HI_RT_Ty3"/>
    <property type="match status" value="1"/>
</dbReference>
<dbReference type="Gene3D" id="1.10.340.70">
    <property type="match status" value="1"/>
</dbReference>
<dbReference type="InterPro" id="IPR041373">
    <property type="entry name" value="RT_RNaseH"/>
</dbReference>
<dbReference type="GO" id="GO:0003964">
    <property type="term" value="F:RNA-directed DNA polymerase activity"/>
    <property type="evidence" value="ECO:0007669"/>
    <property type="project" value="UniProtKB-KW"/>
</dbReference>
<dbReference type="EMBL" id="CAVLGL010000115">
    <property type="protein sequence ID" value="CAK1600219.1"/>
    <property type="molecule type" value="Genomic_DNA"/>
</dbReference>
<dbReference type="Gene3D" id="3.30.420.10">
    <property type="entry name" value="Ribonuclease H-like superfamily/Ribonuclease H"/>
    <property type="match status" value="1"/>
</dbReference>
<evidence type="ECO:0000256" key="4">
    <source>
        <dbReference type="ARBA" id="ARBA00022722"/>
    </source>
</evidence>
<evidence type="ECO:0000313" key="10">
    <source>
        <dbReference type="Proteomes" id="UP001314205"/>
    </source>
</evidence>
<dbReference type="SUPFAM" id="SSF53098">
    <property type="entry name" value="Ribonuclease H-like"/>
    <property type="match status" value="1"/>
</dbReference>
<dbReference type="Proteomes" id="UP001314205">
    <property type="component" value="Unassembled WGS sequence"/>
</dbReference>
<evidence type="ECO:0000313" key="9">
    <source>
        <dbReference type="EMBL" id="CAK1600219.1"/>
    </source>
</evidence>
<protein>
    <recommendedName>
        <fullName evidence="1">RNA-directed DNA polymerase</fullName>
        <ecNumber evidence="1">2.7.7.49</ecNumber>
    </recommendedName>
</protein>
<dbReference type="InterPro" id="IPR050951">
    <property type="entry name" value="Retrovirus_Pol_polyprotein"/>
</dbReference>
<evidence type="ECO:0000259" key="8">
    <source>
        <dbReference type="PROSITE" id="PS50994"/>
    </source>
</evidence>
<name>A0AAV1M1P4_9NEOP</name>
<keyword evidence="2" id="KW-0808">Transferase</keyword>
<dbReference type="GO" id="GO:0004519">
    <property type="term" value="F:endonuclease activity"/>
    <property type="evidence" value="ECO:0007669"/>
    <property type="project" value="UniProtKB-KW"/>
</dbReference>
<dbReference type="InterPro" id="IPR012337">
    <property type="entry name" value="RNaseH-like_sf"/>
</dbReference>
<dbReference type="PANTHER" id="PTHR37984:SF5">
    <property type="entry name" value="PROTEIN NYNRIN-LIKE"/>
    <property type="match status" value="1"/>
</dbReference>
<evidence type="ECO:0000256" key="1">
    <source>
        <dbReference type="ARBA" id="ARBA00012493"/>
    </source>
</evidence>
<dbReference type="GO" id="GO:0042575">
    <property type="term" value="C:DNA polymerase complex"/>
    <property type="evidence" value="ECO:0007669"/>
    <property type="project" value="UniProtKB-ARBA"/>
</dbReference>
<dbReference type="GO" id="GO:0016787">
    <property type="term" value="F:hydrolase activity"/>
    <property type="evidence" value="ECO:0007669"/>
    <property type="project" value="UniProtKB-KW"/>
</dbReference>
<reference evidence="9 10" key="1">
    <citation type="submission" date="2023-11" db="EMBL/GenBank/DDBJ databases">
        <authorList>
            <person name="Hedman E."/>
            <person name="Englund M."/>
            <person name="Stromberg M."/>
            <person name="Nyberg Akerstrom W."/>
            <person name="Nylinder S."/>
            <person name="Jareborg N."/>
            <person name="Kallberg Y."/>
            <person name="Kronander E."/>
        </authorList>
    </citation>
    <scope>NUCLEOTIDE SEQUENCE [LARGE SCALE GENOMIC DNA]</scope>
</reference>
<evidence type="ECO:0000256" key="2">
    <source>
        <dbReference type="ARBA" id="ARBA00022679"/>
    </source>
</evidence>
<keyword evidence="10" id="KW-1185">Reference proteome</keyword>
<evidence type="ECO:0000256" key="3">
    <source>
        <dbReference type="ARBA" id="ARBA00022695"/>
    </source>
</evidence>
<sequence>MTPLFRLTSGKNRSIEWEPSHEAVRQKIISYLTSKPILTIFDPAHPIELHTDASAEGYGAIFIQKINGIQHVVAYYSRRTSPAESKFHSFELETLAVFNAIKHFRHYLLGRKFTVVTDCSSVKSSKSKTDLSPRVHRWWAYMQSFEFDIIHREGSRMSHVDFLSRNPLLKPEVAFTRVEQKRIDLAELSSNWLQAEQEKDEEISKIVSDLRNEVFPEETRKTYEVRKNIVYRQIQRNGRTRWLPIVPRSLRWSVINNVHESVMHLGWEQTLEKIYEHYWFEGMSKYVRKFVDNCITCKVAKPHSGKVQAELHPIPKFNIPWHTIHIDASGKLSGKNDIKEYVFVILDAFTKFVLLRHSLNIDTNSSIRAINFCIALFGAPKRIIADQGRCFASKDFSSFCTSNNIELHLIAAGGSRANGQVERVMSTLKSMLTAVETSRDRSWQDALGEVQLAMNSTVNRVTKYSPLELMIGRVARALSLVTADDDDVTEVNLDEIRKHATQNIKKMPIMIKIDLTEIRLGFVN</sequence>
<dbReference type="AlphaFoldDB" id="A0AAV1M1P4"/>
<dbReference type="Pfam" id="PF17917">
    <property type="entry name" value="RT_RNaseH"/>
    <property type="match status" value="1"/>
</dbReference>
<keyword evidence="6" id="KW-0378">Hydrolase</keyword>
<dbReference type="SUPFAM" id="SSF56672">
    <property type="entry name" value="DNA/RNA polymerases"/>
    <property type="match status" value="1"/>
</dbReference>
<dbReference type="Pfam" id="PF17921">
    <property type="entry name" value="Integrase_H2C2"/>
    <property type="match status" value="1"/>
</dbReference>